<sequence>MSKTSAYKDMEKQLDLVKKITNRVDPNVCSNVTDVLKVNSYVLLSHAAFEKYLENLVEIIMTKSVLNYSSTNGVKVNKCIISMLSKKVVSCYENAASLSKTKKKEAINKEMREVSLNTSDKLGDAQRLVLSILRRNHGIKIDNMNTIFNCIGVYPEEIDVSLCSDLDSFGASRGGVAHVVQIQQVISKSQAIANVKNIKGKLLAFERSVMTYMNF</sequence>
<dbReference type="Pfam" id="PF18735">
    <property type="entry name" value="HEPN_RiboL-PSP"/>
    <property type="match status" value="1"/>
</dbReference>
<dbReference type="InterPro" id="IPR041519">
    <property type="entry name" value="HEPN_RiboL-PSP"/>
</dbReference>
<dbReference type="EMBL" id="CALSBS010000064">
    <property type="protein sequence ID" value="CAH6670604.1"/>
    <property type="molecule type" value="Genomic_DNA"/>
</dbReference>
<evidence type="ECO:0000313" key="3">
    <source>
        <dbReference type="Proteomes" id="UP001152651"/>
    </source>
</evidence>
<gene>
    <name evidence="2" type="ORF">FBBNIHIM_26165</name>
</gene>
<proteinExistence type="predicted"/>
<protein>
    <recommendedName>
        <fullName evidence="1">RiboL-PSP-HEPN domain-containing protein</fullName>
    </recommendedName>
</protein>
<accession>A0ABM9FH51</accession>
<name>A0ABM9FH51_9ENTR</name>
<keyword evidence="3" id="KW-1185">Reference proteome</keyword>
<comment type="caution">
    <text evidence="2">The sequence shown here is derived from an EMBL/GenBank/DDBJ whole genome shotgun (WGS) entry which is preliminary data.</text>
</comment>
<evidence type="ECO:0000259" key="1">
    <source>
        <dbReference type="Pfam" id="PF18735"/>
    </source>
</evidence>
<reference evidence="2" key="1">
    <citation type="submission" date="2022-05" db="EMBL/GenBank/DDBJ databases">
        <authorList>
            <person name="Blom J."/>
        </authorList>
    </citation>
    <scope>NUCLEOTIDE SEQUENCE</scope>
    <source>
        <strain evidence="2">Type strain: CPO20170097</strain>
    </source>
</reference>
<evidence type="ECO:0000313" key="2">
    <source>
        <dbReference type="EMBL" id="CAH6670604.1"/>
    </source>
</evidence>
<dbReference type="RefSeq" id="WP_253899383.1">
    <property type="nucleotide sequence ID" value="NZ_CALSBS010000064.1"/>
</dbReference>
<feature type="domain" description="RiboL-PSP-HEPN" evidence="1">
    <location>
        <begin position="28"/>
        <end position="200"/>
    </location>
</feature>
<organism evidence="2 3">
    <name type="scientific">Pseudocitrobacter vendiensis</name>
    <dbReference type="NCBI Taxonomy" id="2488306"/>
    <lineage>
        <taxon>Bacteria</taxon>
        <taxon>Pseudomonadati</taxon>
        <taxon>Pseudomonadota</taxon>
        <taxon>Gammaproteobacteria</taxon>
        <taxon>Enterobacterales</taxon>
        <taxon>Enterobacteriaceae</taxon>
        <taxon>Pseudocitrobacter</taxon>
    </lineage>
</organism>
<dbReference type="Proteomes" id="UP001152651">
    <property type="component" value="Unassembled WGS sequence"/>
</dbReference>